<dbReference type="EMBL" id="QRCT01000007">
    <property type="protein sequence ID" value="RDU25064.1"/>
    <property type="molecule type" value="Genomic_DNA"/>
</dbReference>
<dbReference type="InterPro" id="IPR036866">
    <property type="entry name" value="RibonucZ/Hydroxyglut_hydro"/>
</dbReference>
<dbReference type="PANTHER" id="PTHR43546:SF9">
    <property type="entry name" value="L-ASCORBATE-6-PHOSPHATE LACTONASE ULAG-RELATED"/>
    <property type="match status" value="1"/>
</dbReference>
<dbReference type="OrthoDB" id="9789133at2"/>
<organism evidence="3 4">
    <name type="scientific">Anaerosacchariphilus polymeriproducens</name>
    <dbReference type="NCBI Taxonomy" id="1812858"/>
    <lineage>
        <taxon>Bacteria</taxon>
        <taxon>Bacillati</taxon>
        <taxon>Bacillota</taxon>
        <taxon>Clostridia</taxon>
        <taxon>Lachnospirales</taxon>
        <taxon>Lachnospiraceae</taxon>
        <taxon>Anaerosacchariphilus</taxon>
    </lineage>
</organism>
<reference evidence="3 4" key="1">
    <citation type="submission" date="2018-07" db="EMBL/GenBank/DDBJ databases">
        <title>Anaerosacharophilus polymeroproducens gen. nov. sp. nov., an anaerobic bacterium isolated from salt field.</title>
        <authorList>
            <person name="Kim W."/>
            <person name="Yang S.-H."/>
            <person name="Oh J."/>
            <person name="Lee J.-H."/>
            <person name="Kwon K.K."/>
        </authorList>
    </citation>
    <scope>NUCLEOTIDE SEQUENCE [LARGE SCALE GENOMIC DNA]</scope>
    <source>
        <strain evidence="3 4">MCWD5</strain>
    </source>
</reference>
<dbReference type="SMART" id="SM00849">
    <property type="entry name" value="Lactamase_B"/>
    <property type="match status" value="1"/>
</dbReference>
<evidence type="ECO:0000259" key="2">
    <source>
        <dbReference type="SMART" id="SM00849"/>
    </source>
</evidence>
<keyword evidence="1 3" id="KW-0378">Hydrolase</keyword>
<dbReference type="InterPro" id="IPR001279">
    <property type="entry name" value="Metallo-B-lactamas"/>
</dbReference>
<accession>A0A371AZN9</accession>
<proteinExistence type="predicted"/>
<dbReference type="Proteomes" id="UP000255036">
    <property type="component" value="Unassembled WGS sequence"/>
</dbReference>
<dbReference type="InterPro" id="IPR050114">
    <property type="entry name" value="UPF0173_UPF0282_UlaG_hydrolase"/>
</dbReference>
<comment type="caution">
    <text evidence="3">The sequence shown here is derived from an EMBL/GenBank/DDBJ whole genome shotgun (WGS) entry which is preliminary data.</text>
</comment>
<evidence type="ECO:0000256" key="1">
    <source>
        <dbReference type="ARBA" id="ARBA00022801"/>
    </source>
</evidence>
<dbReference type="SUPFAM" id="SSF56281">
    <property type="entry name" value="Metallo-hydrolase/oxidoreductase"/>
    <property type="match status" value="1"/>
</dbReference>
<evidence type="ECO:0000313" key="3">
    <source>
        <dbReference type="EMBL" id="RDU25064.1"/>
    </source>
</evidence>
<feature type="domain" description="Metallo-beta-lactamase" evidence="2">
    <location>
        <begin position="7"/>
        <end position="212"/>
    </location>
</feature>
<keyword evidence="4" id="KW-1185">Reference proteome</keyword>
<dbReference type="Gene3D" id="3.60.15.10">
    <property type="entry name" value="Ribonuclease Z/Hydroxyacylglutathione hydrolase-like"/>
    <property type="match status" value="1"/>
</dbReference>
<evidence type="ECO:0000313" key="4">
    <source>
        <dbReference type="Proteomes" id="UP000255036"/>
    </source>
</evidence>
<dbReference type="GO" id="GO:0016787">
    <property type="term" value="F:hydrolase activity"/>
    <property type="evidence" value="ECO:0007669"/>
    <property type="project" value="UniProtKB-KW"/>
</dbReference>
<dbReference type="Pfam" id="PF12706">
    <property type="entry name" value="Lactamase_B_2"/>
    <property type="match status" value="1"/>
</dbReference>
<protein>
    <submittedName>
        <fullName evidence="3">MBL fold metallo-hydrolase</fullName>
    </submittedName>
</protein>
<dbReference type="RefSeq" id="WP_115480272.1">
    <property type="nucleotide sequence ID" value="NZ_QRCT01000007.1"/>
</dbReference>
<gene>
    <name evidence="3" type="ORF">DWV06_00760</name>
</gene>
<dbReference type="PANTHER" id="PTHR43546">
    <property type="entry name" value="UPF0173 METAL-DEPENDENT HYDROLASE MJ1163-RELATED"/>
    <property type="match status" value="1"/>
</dbReference>
<sequence>MKIQLIRHATHLIYYNGKKILVDPMFSQANTLAPIKNVPNHTLNPLVPLPLSLESLTDCDMILLTHTHRDHFDEAAILALPKDKPMLCQTEDVKKLRSHNFTKIHEIKETFSFEGIEFIRTKAKHGHGAIGATMGPSSGFILKSANEPAVYITGDTVFFPCISEIITLHQPKVIVGYCGEAKFSLGRAITLSTNDIMKICKLMTNSIFCAIHMEAWNHCRLTREDLKKAVLNEGYQEFIWIPENGDFRVFD</sequence>
<dbReference type="AlphaFoldDB" id="A0A371AZN9"/>
<name>A0A371AZN9_9FIRM</name>